<dbReference type="SUPFAM" id="SSF51735">
    <property type="entry name" value="NAD(P)-binding Rossmann-fold domains"/>
    <property type="match status" value="1"/>
</dbReference>
<accession>A0ABD3LZI7</accession>
<dbReference type="PANTHER" id="PTHR44085">
    <property type="entry name" value="SEPIAPTERIN REDUCTASE"/>
    <property type="match status" value="1"/>
</dbReference>
<dbReference type="EMBL" id="JALLBG020000272">
    <property type="protein sequence ID" value="KAL3757174.1"/>
    <property type="molecule type" value="Genomic_DNA"/>
</dbReference>
<evidence type="ECO:0000256" key="1">
    <source>
        <dbReference type="ARBA" id="ARBA00004496"/>
    </source>
</evidence>
<dbReference type="Pfam" id="PF00106">
    <property type="entry name" value="adh_short"/>
    <property type="match status" value="1"/>
</dbReference>
<protein>
    <recommendedName>
        <fullName evidence="7">Short-chain dehydrogenase</fullName>
    </recommendedName>
</protein>
<sequence length="291" mass="32109">MVEELIDTPISQQAINRIDIMLSNQWAIVTGGSSGIGAAIIDRLIQHEKNLCCLAVGRRSPQHFVSSCVETDRIHKVSADISTPEGISAILSALPEDACVKYLIHNAGVLGPIAPLSEIDRSTWNQVVVTNLTAPLFLTQALIPQLKRYTGSSDNNSGAKARVLNISSGAAHNPYVGWGPYCVTKAGLHMMYRCLSMELSTHGILVGSVRPGIVDTDMQAEIRGYDGDPAHFPTHTKFRTLHEAGQLERPENVAVYIHWLLSDISDDEFYAKEWDIRNSVDDERWKKYKSS</sequence>
<dbReference type="InterPro" id="IPR020904">
    <property type="entry name" value="Sc_DH/Rdtase_CS"/>
</dbReference>
<comment type="caution">
    <text evidence="5">The sequence shown here is derived from an EMBL/GenBank/DDBJ whole genome shotgun (WGS) entry which is preliminary data.</text>
</comment>
<dbReference type="PANTHER" id="PTHR44085:SF2">
    <property type="entry name" value="SEPIAPTERIN REDUCTASE"/>
    <property type="match status" value="1"/>
</dbReference>
<dbReference type="InterPro" id="IPR002347">
    <property type="entry name" value="SDR_fam"/>
</dbReference>
<reference evidence="5 6" key="1">
    <citation type="submission" date="2024-10" db="EMBL/GenBank/DDBJ databases">
        <title>Updated reference genomes for cyclostephanoid diatoms.</title>
        <authorList>
            <person name="Roberts W.R."/>
            <person name="Alverson A.J."/>
        </authorList>
    </citation>
    <scope>NUCLEOTIDE SEQUENCE [LARGE SCALE GENOMIC DNA]</scope>
    <source>
        <strain evidence="5 6">AJA232-27</strain>
    </source>
</reference>
<gene>
    <name evidence="5" type="ORF">ACHAWU_004606</name>
</gene>
<evidence type="ECO:0008006" key="7">
    <source>
        <dbReference type="Google" id="ProtNLM"/>
    </source>
</evidence>
<keyword evidence="2" id="KW-0963">Cytoplasm</keyword>
<name>A0ABD3LZI7_9STRA</name>
<keyword evidence="6" id="KW-1185">Reference proteome</keyword>
<dbReference type="PRINTS" id="PR00081">
    <property type="entry name" value="GDHRDH"/>
</dbReference>
<organism evidence="5 6">
    <name type="scientific">Discostella pseudostelligera</name>
    <dbReference type="NCBI Taxonomy" id="259834"/>
    <lineage>
        <taxon>Eukaryota</taxon>
        <taxon>Sar</taxon>
        <taxon>Stramenopiles</taxon>
        <taxon>Ochrophyta</taxon>
        <taxon>Bacillariophyta</taxon>
        <taxon>Coscinodiscophyceae</taxon>
        <taxon>Thalassiosirophycidae</taxon>
        <taxon>Stephanodiscales</taxon>
        <taxon>Stephanodiscaceae</taxon>
        <taxon>Discostella</taxon>
    </lineage>
</organism>
<evidence type="ECO:0000313" key="6">
    <source>
        <dbReference type="Proteomes" id="UP001530293"/>
    </source>
</evidence>
<evidence type="ECO:0000313" key="5">
    <source>
        <dbReference type="EMBL" id="KAL3757174.1"/>
    </source>
</evidence>
<keyword evidence="4" id="KW-0560">Oxidoreductase</keyword>
<keyword evidence="3" id="KW-0521">NADP</keyword>
<evidence type="ECO:0000256" key="4">
    <source>
        <dbReference type="ARBA" id="ARBA00023002"/>
    </source>
</evidence>
<dbReference type="InterPro" id="IPR036291">
    <property type="entry name" value="NAD(P)-bd_dom_sf"/>
</dbReference>
<dbReference type="InterPro" id="IPR051721">
    <property type="entry name" value="Biopterin_syn/organic_redct"/>
</dbReference>
<dbReference type="GO" id="GO:0005737">
    <property type="term" value="C:cytoplasm"/>
    <property type="evidence" value="ECO:0007669"/>
    <property type="project" value="UniProtKB-SubCell"/>
</dbReference>
<dbReference type="Gene3D" id="3.40.50.720">
    <property type="entry name" value="NAD(P)-binding Rossmann-like Domain"/>
    <property type="match status" value="1"/>
</dbReference>
<proteinExistence type="predicted"/>
<evidence type="ECO:0000256" key="3">
    <source>
        <dbReference type="ARBA" id="ARBA00022857"/>
    </source>
</evidence>
<dbReference type="GO" id="GO:0016491">
    <property type="term" value="F:oxidoreductase activity"/>
    <property type="evidence" value="ECO:0007669"/>
    <property type="project" value="UniProtKB-KW"/>
</dbReference>
<dbReference type="Proteomes" id="UP001530293">
    <property type="component" value="Unassembled WGS sequence"/>
</dbReference>
<comment type="subcellular location">
    <subcellularLocation>
        <location evidence="1">Cytoplasm</location>
    </subcellularLocation>
</comment>
<dbReference type="AlphaFoldDB" id="A0ABD3LZI7"/>
<dbReference type="PROSITE" id="PS00061">
    <property type="entry name" value="ADH_SHORT"/>
    <property type="match status" value="1"/>
</dbReference>
<evidence type="ECO:0000256" key="2">
    <source>
        <dbReference type="ARBA" id="ARBA00022490"/>
    </source>
</evidence>